<dbReference type="GO" id="GO:0004175">
    <property type="term" value="F:endopeptidase activity"/>
    <property type="evidence" value="ECO:0007669"/>
    <property type="project" value="TreeGrafter"/>
</dbReference>
<proteinExistence type="predicted"/>
<name>A0AAJ2BWQ8_ACIDE</name>
<dbReference type="InterPro" id="IPR001478">
    <property type="entry name" value="PDZ"/>
</dbReference>
<dbReference type="SMART" id="SM00228">
    <property type="entry name" value="PDZ"/>
    <property type="match status" value="1"/>
</dbReference>
<dbReference type="SUPFAM" id="SSF52096">
    <property type="entry name" value="ClpP/crotonase"/>
    <property type="match status" value="1"/>
</dbReference>
<dbReference type="EMBL" id="JAVDTL010000001">
    <property type="protein sequence ID" value="MDR6765642.1"/>
    <property type="molecule type" value="Genomic_DNA"/>
</dbReference>
<keyword evidence="5" id="KW-1185">Reference proteome</keyword>
<gene>
    <name evidence="3" type="ORF">J2W88_000900</name>
    <name evidence="4" type="ORF">J2W93_000900</name>
</gene>
<evidence type="ECO:0000313" key="3">
    <source>
        <dbReference type="EMBL" id="MDR6765642.1"/>
    </source>
</evidence>
<dbReference type="SMART" id="SM00245">
    <property type="entry name" value="TSPc"/>
    <property type="match status" value="1"/>
</dbReference>
<accession>A0AAJ2BWQ8</accession>
<dbReference type="Gene3D" id="3.90.226.10">
    <property type="entry name" value="2-enoyl-CoA Hydratase, Chain A, domain 1"/>
    <property type="match status" value="1"/>
</dbReference>
<dbReference type="Proteomes" id="UP001253458">
    <property type="component" value="Unassembled WGS sequence"/>
</dbReference>
<dbReference type="Pfam" id="PF17820">
    <property type="entry name" value="PDZ_6"/>
    <property type="match status" value="1"/>
</dbReference>
<dbReference type="GO" id="GO:0006508">
    <property type="term" value="P:proteolysis"/>
    <property type="evidence" value="ECO:0007669"/>
    <property type="project" value="UniProtKB-KW"/>
</dbReference>
<keyword evidence="3" id="KW-0378">Hydrolase</keyword>
<dbReference type="RefSeq" id="WP_209816339.1">
    <property type="nucleotide sequence ID" value="NZ_JAVDTL010000001.1"/>
</dbReference>
<evidence type="ECO:0000259" key="2">
    <source>
        <dbReference type="SMART" id="SM00245"/>
    </source>
</evidence>
<dbReference type="EMBL" id="JAVDTS010000001">
    <property type="protein sequence ID" value="MDR6836079.1"/>
    <property type="molecule type" value="Genomic_DNA"/>
</dbReference>
<keyword evidence="3" id="KW-0645">Protease</keyword>
<evidence type="ECO:0000313" key="5">
    <source>
        <dbReference type="Proteomes" id="UP001249076"/>
    </source>
</evidence>
<comment type="caution">
    <text evidence="3">The sequence shown here is derived from an EMBL/GenBank/DDBJ whole genome shotgun (WGS) entry which is preliminary data.</text>
</comment>
<dbReference type="GO" id="GO:0030288">
    <property type="term" value="C:outer membrane-bounded periplasmic space"/>
    <property type="evidence" value="ECO:0007669"/>
    <property type="project" value="TreeGrafter"/>
</dbReference>
<reference evidence="3 5" key="1">
    <citation type="submission" date="2023-07" db="EMBL/GenBank/DDBJ databases">
        <title>Sorghum-associated microbial communities from plants grown in Nebraska, USA.</title>
        <authorList>
            <person name="Schachtman D."/>
        </authorList>
    </citation>
    <scope>NUCLEOTIDE SEQUENCE</scope>
    <source>
        <strain evidence="4 5">BE105</strain>
        <strain evidence="3">BE69</strain>
    </source>
</reference>
<dbReference type="Gene3D" id="3.30.750.44">
    <property type="match status" value="1"/>
</dbReference>
<organism evidence="3 6">
    <name type="scientific">Acidovorax delafieldii</name>
    <name type="common">Pseudomonas delafieldii</name>
    <dbReference type="NCBI Taxonomy" id="47920"/>
    <lineage>
        <taxon>Bacteria</taxon>
        <taxon>Pseudomonadati</taxon>
        <taxon>Pseudomonadota</taxon>
        <taxon>Betaproteobacteria</taxon>
        <taxon>Burkholderiales</taxon>
        <taxon>Comamonadaceae</taxon>
        <taxon>Acidovorax</taxon>
    </lineage>
</organism>
<dbReference type="InterPro" id="IPR041489">
    <property type="entry name" value="PDZ_6"/>
</dbReference>
<dbReference type="InterPro" id="IPR005151">
    <property type="entry name" value="Tail-specific_protease"/>
</dbReference>
<dbReference type="GO" id="GO:0008236">
    <property type="term" value="F:serine-type peptidase activity"/>
    <property type="evidence" value="ECO:0007669"/>
    <property type="project" value="InterPro"/>
</dbReference>
<feature type="domain" description="PDZ" evidence="1">
    <location>
        <begin position="406"/>
        <end position="499"/>
    </location>
</feature>
<dbReference type="PANTHER" id="PTHR32060:SF30">
    <property type="entry name" value="CARBOXY-TERMINAL PROCESSING PROTEASE CTPA"/>
    <property type="match status" value="1"/>
</dbReference>
<dbReference type="InterPro" id="IPR036034">
    <property type="entry name" value="PDZ_sf"/>
</dbReference>
<dbReference type="Gene3D" id="2.30.42.10">
    <property type="match status" value="1"/>
</dbReference>
<feature type="domain" description="Tail specific protease" evidence="2">
    <location>
        <begin position="509"/>
        <end position="733"/>
    </location>
</feature>
<evidence type="ECO:0000313" key="6">
    <source>
        <dbReference type="Proteomes" id="UP001253458"/>
    </source>
</evidence>
<dbReference type="InterPro" id="IPR029045">
    <property type="entry name" value="ClpP/crotonase-like_dom_sf"/>
</dbReference>
<dbReference type="SUPFAM" id="SSF50156">
    <property type="entry name" value="PDZ domain-like"/>
    <property type="match status" value="1"/>
</dbReference>
<protein>
    <submittedName>
        <fullName evidence="3">C-terminal processing protease CtpA/Prc</fullName>
    </submittedName>
</protein>
<dbReference type="Pfam" id="PF03572">
    <property type="entry name" value="Peptidase_S41"/>
    <property type="match status" value="1"/>
</dbReference>
<dbReference type="PANTHER" id="PTHR32060">
    <property type="entry name" value="TAIL-SPECIFIC PROTEASE"/>
    <property type="match status" value="1"/>
</dbReference>
<sequence>MPHARLLRNLLHHTCAADRRAGTTRPTAALIALVVCAAFAMPAHSGLLDGLGRAGEAISRSEGAVSAGQQMMSTGQQVMSTGRQAMDAGRQAWDSRNGIPFQPPSGPAVMARDEGGPVRLIAALERGAGDPVAAGSTLVALLDQGAYFVQRQTAHVTAPQDQLLATPRADSSAVSIDLPATPPGTLFDLGSGRVRTSGAGVKIFALSVHTSLPRRASRRALDAIEQHAMLTTSSVQMEWPLQPDLAMEAVGGKLLVWASESGAAFPAGFGADGRLFTPDDPMVRLPRGYTVVTLDSRGFSFDRSREIALSQYGVQSTADIDLTRLSPGEAFKAFTSVMHERYPFRGAQPMDWARLQAELADKVRQAGDQRERQAMAQIYVDIGTRLQDGLFRVELRGTGGPQGLTAGLDVGLAGQWLPRGITPLPMQGVWWLPDGRALVGSVAPSSAAELAGLRPGAEIVEVNGESIGRYVGRAAQYSNRPTEVGRRHDALKLMAYDREAMVLKVRQDGKDQTFDLRQRVAERPQATGSAPNNESLSAFQLRSQSGRQYGYIALNSFADGGGNLDQWERSLAAATQARLSGLVLDLRGANHGAYQLVPHYAASFFSYDRPLRLQGYAQRQVDATAKVWRTRGSLGLPPQLPLFTQGGAYYGAPLVLLTGPECTGPCEMFAAWLQKAGRAQVIGTEPTPGAVGMTTRVLLPGDVVVHAPTVAELGAKGDHYVFGKGVEPDLRLAADAGFVQRVMTGGDPVLDAAVQWLDGRPLAR</sequence>
<evidence type="ECO:0000259" key="1">
    <source>
        <dbReference type="SMART" id="SM00228"/>
    </source>
</evidence>
<evidence type="ECO:0000313" key="4">
    <source>
        <dbReference type="EMBL" id="MDR6836079.1"/>
    </source>
</evidence>
<dbReference type="AlphaFoldDB" id="A0AAJ2BWQ8"/>
<dbReference type="GO" id="GO:0007165">
    <property type="term" value="P:signal transduction"/>
    <property type="evidence" value="ECO:0007669"/>
    <property type="project" value="TreeGrafter"/>
</dbReference>
<dbReference type="Proteomes" id="UP001249076">
    <property type="component" value="Unassembled WGS sequence"/>
</dbReference>